<dbReference type="InterPro" id="IPR024789">
    <property type="entry name" value="APC4"/>
</dbReference>
<accession>A0A8S3YRQ9</accession>
<dbReference type="EMBL" id="CAJHNH020000328">
    <property type="protein sequence ID" value="CAG5116966.1"/>
    <property type="molecule type" value="Genomic_DNA"/>
</dbReference>
<comment type="caution">
    <text evidence="6">The sequence shown here is derived from an EMBL/GenBank/DDBJ whole genome shotgun (WGS) entry which is preliminary data.</text>
</comment>
<dbReference type="Pfam" id="PF12894">
    <property type="entry name" value="ANAPC4_WD40"/>
    <property type="match status" value="1"/>
</dbReference>
<feature type="domain" description="Anaphase-promoting complex subunit 4-like WD40" evidence="5">
    <location>
        <begin position="24"/>
        <end position="112"/>
    </location>
</feature>
<keyword evidence="7" id="KW-1185">Reference proteome</keyword>
<dbReference type="Gene3D" id="2.130.10.10">
    <property type="entry name" value="YVTN repeat-like/Quinoprotein amine dehydrogenase"/>
    <property type="match status" value="1"/>
</dbReference>
<gene>
    <name evidence="6" type="ORF">CUNI_LOCUS2524</name>
</gene>
<evidence type="ECO:0000256" key="3">
    <source>
        <dbReference type="ARBA" id="ARBA00022786"/>
    </source>
</evidence>
<dbReference type="GO" id="GO:0051301">
    <property type="term" value="P:cell division"/>
    <property type="evidence" value="ECO:0007669"/>
    <property type="project" value="UniProtKB-KW"/>
</dbReference>
<dbReference type="GO" id="GO:0031145">
    <property type="term" value="P:anaphase-promoting complex-dependent catabolic process"/>
    <property type="evidence" value="ECO:0007669"/>
    <property type="project" value="InterPro"/>
</dbReference>
<dbReference type="PANTHER" id="PTHR13260">
    <property type="entry name" value="ANAPHASE PROMOTING COMPLEX SUBUNIT 4 APC4"/>
    <property type="match status" value="1"/>
</dbReference>
<keyword evidence="1" id="KW-0132">Cell division</keyword>
<evidence type="ECO:0000256" key="4">
    <source>
        <dbReference type="ARBA" id="ARBA00023306"/>
    </source>
</evidence>
<dbReference type="OrthoDB" id="2110451at2759"/>
<dbReference type="GO" id="GO:0070979">
    <property type="term" value="P:protein K11-linked ubiquitination"/>
    <property type="evidence" value="ECO:0007669"/>
    <property type="project" value="TreeGrafter"/>
</dbReference>
<reference evidence="6" key="1">
    <citation type="submission" date="2021-04" db="EMBL/GenBank/DDBJ databases">
        <authorList>
            <consortium name="Molecular Ecology Group"/>
        </authorList>
    </citation>
    <scope>NUCLEOTIDE SEQUENCE</scope>
</reference>
<proteinExistence type="predicted"/>
<sequence length="183" mass="20524">MMGEDIKRFKLREEKHTVAEIELMAWSPTMDLLALANVNGEVLVNRLSWQRVWSLSPPSEGEKICGLAWRPDGKVIAVGYSSGVVRICDVEKGDLVYVGSVRGSVTSLEWVEQSEHMNQGPEHYAEDNSSDYLPVSQQLTSLYSESSVTKDQSLNLLIVGTDLCEVNIFSLWSIPHLCHRFVL</sequence>
<dbReference type="PANTHER" id="PTHR13260:SF0">
    <property type="entry name" value="ANAPHASE-PROMOTING COMPLEX SUBUNIT 4"/>
    <property type="match status" value="1"/>
</dbReference>
<dbReference type="AlphaFoldDB" id="A0A8S3YRQ9"/>
<evidence type="ECO:0000256" key="2">
    <source>
        <dbReference type="ARBA" id="ARBA00022776"/>
    </source>
</evidence>
<keyword evidence="3" id="KW-0833">Ubl conjugation pathway</keyword>
<dbReference type="Proteomes" id="UP000678393">
    <property type="component" value="Unassembled WGS sequence"/>
</dbReference>
<evidence type="ECO:0000313" key="7">
    <source>
        <dbReference type="Proteomes" id="UP000678393"/>
    </source>
</evidence>
<protein>
    <recommendedName>
        <fullName evidence="5">Anaphase-promoting complex subunit 4-like WD40 domain-containing protein</fullName>
    </recommendedName>
</protein>
<dbReference type="GO" id="GO:0034399">
    <property type="term" value="C:nuclear periphery"/>
    <property type="evidence" value="ECO:0007669"/>
    <property type="project" value="TreeGrafter"/>
</dbReference>
<evidence type="ECO:0000259" key="5">
    <source>
        <dbReference type="Pfam" id="PF12894"/>
    </source>
</evidence>
<dbReference type="InterPro" id="IPR036322">
    <property type="entry name" value="WD40_repeat_dom_sf"/>
</dbReference>
<dbReference type="GO" id="GO:0005680">
    <property type="term" value="C:anaphase-promoting complex"/>
    <property type="evidence" value="ECO:0007669"/>
    <property type="project" value="InterPro"/>
</dbReference>
<name>A0A8S3YRQ9_9EUPU</name>
<keyword evidence="4" id="KW-0131">Cell cycle</keyword>
<organism evidence="6 7">
    <name type="scientific">Candidula unifasciata</name>
    <dbReference type="NCBI Taxonomy" id="100452"/>
    <lineage>
        <taxon>Eukaryota</taxon>
        <taxon>Metazoa</taxon>
        <taxon>Spiralia</taxon>
        <taxon>Lophotrochozoa</taxon>
        <taxon>Mollusca</taxon>
        <taxon>Gastropoda</taxon>
        <taxon>Heterobranchia</taxon>
        <taxon>Euthyneura</taxon>
        <taxon>Panpulmonata</taxon>
        <taxon>Eupulmonata</taxon>
        <taxon>Stylommatophora</taxon>
        <taxon>Helicina</taxon>
        <taxon>Helicoidea</taxon>
        <taxon>Geomitridae</taxon>
        <taxon>Candidula</taxon>
    </lineage>
</organism>
<evidence type="ECO:0000256" key="1">
    <source>
        <dbReference type="ARBA" id="ARBA00022618"/>
    </source>
</evidence>
<dbReference type="SUPFAM" id="SSF50978">
    <property type="entry name" value="WD40 repeat-like"/>
    <property type="match status" value="1"/>
</dbReference>
<dbReference type="InterPro" id="IPR015943">
    <property type="entry name" value="WD40/YVTN_repeat-like_dom_sf"/>
</dbReference>
<dbReference type="InterPro" id="IPR024977">
    <property type="entry name" value="Apc4-like_WD40_dom"/>
</dbReference>
<evidence type="ECO:0000313" key="6">
    <source>
        <dbReference type="EMBL" id="CAG5116966.1"/>
    </source>
</evidence>
<keyword evidence="2" id="KW-0498">Mitosis</keyword>